<feature type="domain" description="FAD-dependent urate hydroxylase HpyO/Asp monooxygenase CreE-like FAD/NAD(P)-binding" evidence="1">
    <location>
        <begin position="7"/>
        <end position="156"/>
    </location>
</feature>
<dbReference type="PANTHER" id="PTHR40254">
    <property type="entry name" value="BLR0577 PROTEIN"/>
    <property type="match status" value="1"/>
</dbReference>
<dbReference type="PRINTS" id="PR00411">
    <property type="entry name" value="PNDRDTASEI"/>
</dbReference>
<protein>
    <submittedName>
        <fullName evidence="2">FAD-dependent oxidoreductase</fullName>
    </submittedName>
</protein>
<dbReference type="RefSeq" id="WP_084912226.1">
    <property type="nucleotide sequence ID" value="NZ_MRWE01000008.1"/>
</dbReference>
<dbReference type="Proteomes" id="UP000192536">
    <property type="component" value="Unassembled WGS sequence"/>
</dbReference>
<dbReference type="SUPFAM" id="SSF51905">
    <property type="entry name" value="FAD/NAD(P)-binding domain"/>
    <property type="match status" value="2"/>
</dbReference>
<name>A0A1X0WHQ9_9GAMM</name>
<reference evidence="2 3" key="1">
    <citation type="journal article" date="2017" name="Int. J. Syst. Evol. Microbiol.">
        <title>Rouxiella badensis sp. nov. and Rouxiella silvae sp. nov. isolated from peat bog soil in Germany and emendation of the genus description.</title>
        <authorList>
            <person name="Le Fleche-Mateos A."/>
            <person name="Kugler J.H."/>
            <person name="Hansen S.H."/>
            <person name="Syldatk C."/>
            <person name="Hausmann R."/>
            <person name="Lomprez F."/>
            <person name="Vandenbogaert M."/>
            <person name="Manuguerra J.C."/>
            <person name="Grimont P.A."/>
        </authorList>
    </citation>
    <scope>NUCLEOTIDE SEQUENCE [LARGE SCALE GENOMIC DNA]</scope>
    <source>
        <strain evidence="2 3">DSM 100043</strain>
    </source>
</reference>
<dbReference type="AlphaFoldDB" id="A0A1X0WHQ9"/>
<dbReference type="InterPro" id="IPR038732">
    <property type="entry name" value="HpyO/CreE_NAD-binding"/>
</dbReference>
<dbReference type="PANTHER" id="PTHR40254:SF1">
    <property type="entry name" value="BLR0577 PROTEIN"/>
    <property type="match status" value="1"/>
</dbReference>
<proteinExistence type="predicted"/>
<dbReference type="EMBL" id="MRWE01000008">
    <property type="protein sequence ID" value="ORJ26251.1"/>
    <property type="molecule type" value="Genomic_DNA"/>
</dbReference>
<dbReference type="InterPro" id="IPR052189">
    <property type="entry name" value="L-asp_N-monooxygenase_NS-form"/>
</dbReference>
<accession>A0A1X0WHQ9</accession>
<organism evidence="2 3">
    <name type="scientific">Rouxiella badensis</name>
    <dbReference type="NCBI Taxonomy" id="1646377"/>
    <lineage>
        <taxon>Bacteria</taxon>
        <taxon>Pseudomonadati</taxon>
        <taxon>Pseudomonadota</taxon>
        <taxon>Gammaproteobacteria</taxon>
        <taxon>Enterobacterales</taxon>
        <taxon>Yersiniaceae</taxon>
        <taxon>Rouxiella</taxon>
    </lineage>
</organism>
<comment type="caution">
    <text evidence="2">The sequence shown here is derived from an EMBL/GenBank/DDBJ whole genome shotgun (WGS) entry which is preliminary data.</text>
</comment>
<keyword evidence="3" id="KW-1185">Reference proteome</keyword>
<evidence type="ECO:0000313" key="2">
    <source>
        <dbReference type="EMBL" id="ORJ26251.1"/>
    </source>
</evidence>
<gene>
    <name evidence="2" type="ORF">BS640_06675</name>
</gene>
<evidence type="ECO:0000259" key="1">
    <source>
        <dbReference type="Pfam" id="PF13454"/>
    </source>
</evidence>
<dbReference type="Gene3D" id="3.50.50.60">
    <property type="entry name" value="FAD/NAD(P)-binding domain"/>
    <property type="match status" value="2"/>
</dbReference>
<dbReference type="Pfam" id="PF13454">
    <property type="entry name" value="NAD_binding_9"/>
    <property type="match status" value="1"/>
</dbReference>
<sequence>MAERHIVIVGGGFSGTALAIHLARSGHAGLKVTVIEPREQLGRGVAYGTRDPSHRINVPAERMHLSAAEEGDFDRWFRASPACQIDAEARWHDGKLYPQRAQFGAYLNELYRLAAASSAVKLHHVRDRAVALENGAVITASGQGYRADDVVLAISHPPPALPSLLKHLTHSRALVANPWRVDALAGVVPTDRVAIIGSGLTMSDVVASLHRQGHRGEITAFSRRGQLPRPNLSGQFAPRALDYSRPQAATVRGWLRRVRDEIKAAAALNLPWQLVLDDIRSNGQRLWQQFSLKEQQRFLRHLRPWWDVHRYRIAPQVSAVLEQLQDDGRLTVKAARLVKAEDNQGRITLTLQPRGATPESLTVDKIIVTTGPAHGALLSSDALLSQLATQGAIQADPLALGIWVNAQSQTLNIHGNANPHLYVVGPAARGRFGELMGLPQVAEHAETLARSLLDTASFPQAGRCPASLKTL</sequence>
<dbReference type="STRING" id="1646377.BS640_06675"/>
<evidence type="ECO:0000313" key="3">
    <source>
        <dbReference type="Proteomes" id="UP000192536"/>
    </source>
</evidence>
<dbReference type="InterPro" id="IPR036188">
    <property type="entry name" value="FAD/NAD-bd_sf"/>
</dbReference>